<evidence type="ECO:0000256" key="7">
    <source>
        <dbReference type="SAM" id="Phobius"/>
    </source>
</evidence>
<dbReference type="PANTHER" id="PTHR43047:SF9">
    <property type="entry name" value="HISTIDINE KINASE"/>
    <property type="match status" value="1"/>
</dbReference>
<evidence type="ECO:0000313" key="10">
    <source>
        <dbReference type="EMBL" id="MFD1712586.1"/>
    </source>
</evidence>
<evidence type="ECO:0000259" key="8">
    <source>
        <dbReference type="PROSITE" id="PS50109"/>
    </source>
</evidence>
<dbReference type="SMART" id="SM00387">
    <property type="entry name" value="HATPase_c"/>
    <property type="match status" value="1"/>
</dbReference>
<keyword evidence="3 6" id="KW-0597">Phosphoprotein</keyword>
<evidence type="ECO:0000313" key="11">
    <source>
        <dbReference type="Proteomes" id="UP001597304"/>
    </source>
</evidence>
<dbReference type="PRINTS" id="PR00344">
    <property type="entry name" value="BCTRLSENSOR"/>
</dbReference>
<proteinExistence type="predicted"/>
<dbReference type="InterPro" id="IPR004358">
    <property type="entry name" value="Sig_transdc_His_kin-like_C"/>
</dbReference>
<dbReference type="Proteomes" id="UP001597304">
    <property type="component" value="Unassembled WGS sequence"/>
</dbReference>
<dbReference type="InterPro" id="IPR001789">
    <property type="entry name" value="Sig_transdc_resp-reg_receiver"/>
</dbReference>
<dbReference type="GO" id="GO:0005524">
    <property type="term" value="F:ATP binding"/>
    <property type="evidence" value="ECO:0007669"/>
    <property type="project" value="UniProtKB-KW"/>
</dbReference>
<evidence type="ECO:0000256" key="3">
    <source>
        <dbReference type="ARBA" id="ARBA00022553"/>
    </source>
</evidence>
<dbReference type="Gene3D" id="3.30.565.10">
    <property type="entry name" value="Histidine kinase-like ATPase, C-terminal domain"/>
    <property type="match status" value="1"/>
</dbReference>
<feature type="transmembrane region" description="Helical" evidence="7">
    <location>
        <begin position="146"/>
        <end position="162"/>
    </location>
</feature>
<dbReference type="SMART" id="SM00388">
    <property type="entry name" value="HisKA"/>
    <property type="match status" value="1"/>
</dbReference>
<dbReference type="Gene3D" id="3.40.50.2300">
    <property type="match status" value="1"/>
</dbReference>
<dbReference type="InterPro" id="IPR036890">
    <property type="entry name" value="HATPase_C_sf"/>
</dbReference>
<dbReference type="EC" id="2.7.13.3" evidence="2"/>
<feature type="transmembrane region" description="Helical" evidence="7">
    <location>
        <begin position="83"/>
        <end position="101"/>
    </location>
</feature>
<dbReference type="SUPFAM" id="SSF52172">
    <property type="entry name" value="CheY-like"/>
    <property type="match status" value="1"/>
</dbReference>
<dbReference type="InterPro" id="IPR011006">
    <property type="entry name" value="CheY-like_superfamily"/>
</dbReference>
<keyword evidence="5" id="KW-0418">Kinase</keyword>
<comment type="catalytic activity">
    <reaction evidence="1">
        <text>ATP + protein L-histidine = ADP + protein N-phospho-L-histidine.</text>
        <dbReference type="EC" id="2.7.13.3"/>
    </reaction>
</comment>
<dbReference type="PROSITE" id="PS50109">
    <property type="entry name" value="HIS_KIN"/>
    <property type="match status" value="1"/>
</dbReference>
<keyword evidence="11" id="KW-1185">Reference proteome</keyword>
<dbReference type="PROSITE" id="PS50110">
    <property type="entry name" value="RESPONSE_REGULATORY"/>
    <property type="match status" value="1"/>
</dbReference>
<dbReference type="InterPro" id="IPR003661">
    <property type="entry name" value="HisK_dim/P_dom"/>
</dbReference>
<dbReference type="SUPFAM" id="SSF47384">
    <property type="entry name" value="Homodimeric domain of signal transducing histidine kinase"/>
    <property type="match status" value="1"/>
</dbReference>
<protein>
    <recommendedName>
        <fullName evidence="2">histidine kinase</fullName>
        <ecNumber evidence="2">2.7.13.3</ecNumber>
    </recommendedName>
</protein>
<dbReference type="Pfam" id="PF02518">
    <property type="entry name" value="HATPase_c"/>
    <property type="match status" value="1"/>
</dbReference>
<dbReference type="Pfam" id="PF00512">
    <property type="entry name" value="HisKA"/>
    <property type="match status" value="1"/>
</dbReference>
<keyword evidence="7" id="KW-0472">Membrane</keyword>
<organism evidence="10 11">
    <name type="scientific">Ottowia flava</name>
    <dbReference type="NCBI Taxonomy" id="2675430"/>
    <lineage>
        <taxon>Bacteria</taxon>
        <taxon>Pseudomonadati</taxon>
        <taxon>Pseudomonadota</taxon>
        <taxon>Betaproteobacteria</taxon>
        <taxon>Burkholderiales</taxon>
        <taxon>Comamonadaceae</taxon>
        <taxon>Ottowia</taxon>
    </lineage>
</organism>
<evidence type="ECO:0000256" key="1">
    <source>
        <dbReference type="ARBA" id="ARBA00000085"/>
    </source>
</evidence>
<keyword evidence="7" id="KW-1133">Transmembrane helix</keyword>
<sequence length="622" mass="67473">MDRVWISRKVYSMPLAVSCDGLLMKLNDADPAAGSFEVTAERISRELLHGLHATYRPSGWGAFVAIALFGGLFYWLLRDPKVLGWTLALYASAALVWLWYLRFDADAGRVAPRPLSYWLPRFYAVQALAGACWGAAPWLFVPVGDLPVTAVLLVVVMGLASASQGTLSLVRHGMASLVLPMMLSVAMALLRRPDALHVVLAFFVLAHMVVAIKLAEGHHRLLVSALQARFDNQALAERLTEQVAATERASQEKTRFLAAASHDLRQPLHALALLGSALERRLTQRSAVEAREATDMLRAVDALRASFDAMMDISRLDANVVAPARAPVALNAVFVELQRVFGPAAEGRGLALRLRATPWWVDSDVQLLERLLFNLLDNALKYSARGGVLVGARARGTHIWVDVLDTGVGIAPEHTERVFDEFYQVGNPGRDRSKGLGIGLSIVQRLAALLDAQVHLRSEPGRGSRFRIVLPRTAAPCAAPLAVEVAAAISPRPLPRRVLILDDERDIRQATRALLRDHGIDAEAVAEEAPALAALCQARDAQQPFQVLLLDGRLGHGADGLQVAQRLQAALGAELALLLISGDIEPDRLQQAHAANVPMLPKPAHAAALLEALRQVHGAIKK</sequence>
<keyword evidence="7" id="KW-0812">Transmembrane</keyword>
<dbReference type="InterPro" id="IPR005467">
    <property type="entry name" value="His_kinase_dom"/>
</dbReference>
<feature type="domain" description="Response regulatory" evidence="9">
    <location>
        <begin position="497"/>
        <end position="617"/>
    </location>
</feature>
<accession>A0ABW4L0N7</accession>
<reference evidence="11" key="1">
    <citation type="journal article" date="2019" name="Int. J. Syst. Evol. Microbiol.">
        <title>The Global Catalogue of Microorganisms (GCM) 10K type strain sequencing project: providing services to taxonomists for standard genome sequencing and annotation.</title>
        <authorList>
            <consortium name="The Broad Institute Genomics Platform"/>
            <consortium name="The Broad Institute Genome Sequencing Center for Infectious Disease"/>
            <person name="Wu L."/>
            <person name="Ma J."/>
        </authorList>
    </citation>
    <scope>NUCLEOTIDE SEQUENCE [LARGE SCALE GENOMIC DNA]</scope>
    <source>
        <strain evidence="11">LMG 29247</strain>
    </source>
</reference>
<evidence type="ECO:0000256" key="5">
    <source>
        <dbReference type="ARBA" id="ARBA00022777"/>
    </source>
</evidence>
<gene>
    <name evidence="10" type="ORF">ACFSF0_18470</name>
</gene>
<name>A0ABW4L0N7_9BURK</name>
<dbReference type="SMART" id="SM00448">
    <property type="entry name" value="REC"/>
    <property type="match status" value="1"/>
</dbReference>
<feature type="modified residue" description="4-aspartylphosphate" evidence="6">
    <location>
        <position position="551"/>
    </location>
</feature>
<keyword evidence="10" id="KW-0547">Nucleotide-binding</keyword>
<dbReference type="Gene3D" id="1.10.287.130">
    <property type="match status" value="1"/>
</dbReference>
<dbReference type="InterPro" id="IPR003594">
    <property type="entry name" value="HATPase_dom"/>
</dbReference>
<evidence type="ECO:0000256" key="6">
    <source>
        <dbReference type="PROSITE-ProRule" id="PRU00169"/>
    </source>
</evidence>
<dbReference type="EMBL" id="JBHUEJ010000045">
    <property type="protein sequence ID" value="MFD1712586.1"/>
    <property type="molecule type" value="Genomic_DNA"/>
</dbReference>
<feature type="transmembrane region" description="Helical" evidence="7">
    <location>
        <begin position="195"/>
        <end position="215"/>
    </location>
</feature>
<dbReference type="SUPFAM" id="SSF55874">
    <property type="entry name" value="ATPase domain of HSP90 chaperone/DNA topoisomerase II/histidine kinase"/>
    <property type="match status" value="1"/>
</dbReference>
<keyword evidence="10" id="KW-0067">ATP-binding</keyword>
<comment type="caution">
    <text evidence="10">The sequence shown here is derived from an EMBL/GenBank/DDBJ whole genome shotgun (WGS) entry which is preliminary data.</text>
</comment>
<dbReference type="PANTHER" id="PTHR43047">
    <property type="entry name" value="TWO-COMPONENT HISTIDINE PROTEIN KINASE"/>
    <property type="match status" value="1"/>
</dbReference>
<dbReference type="InterPro" id="IPR036097">
    <property type="entry name" value="HisK_dim/P_sf"/>
</dbReference>
<evidence type="ECO:0000256" key="4">
    <source>
        <dbReference type="ARBA" id="ARBA00022679"/>
    </source>
</evidence>
<feature type="domain" description="Histidine kinase" evidence="8">
    <location>
        <begin position="259"/>
        <end position="474"/>
    </location>
</feature>
<feature type="transmembrane region" description="Helical" evidence="7">
    <location>
        <begin position="59"/>
        <end position="77"/>
    </location>
</feature>
<dbReference type="Pfam" id="PF00072">
    <property type="entry name" value="Response_reg"/>
    <property type="match status" value="1"/>
</dbReference>
<evidence type="ECO:0000256" key="2">
    <source>
        <dbReference type="ARBA" id="ARBA00012438"/>
    </source>
</evidence>
<keyword evidence="4" id="KW-0808">Transferase</keyword>
<feature type="transmembrane region" description="Helical" evidence="7">
    <location>
        <begin position="122"/>
        <end position="140"/>
    </location>
</feature>
<dbReference type="CDD" id="cd00082">
    <property type="entry name" value="HisKA"/>
    <property type="match status" value="1"/>
</dbReference>
<evidence type="ECO:0000259" key="9">
    <source>
        <dbReference type="PROSITE" id="PS50110"/>
    </source>
</evidence>